<evidence type="ECO:0000313" key="4">
    <source>
        <dbReference type="Proteomes" id="UP000249754"/>
    </source>
</evidence>
<evidence type="ECO:0000259" key="2">
    <source>
        <dbReference type="Pfam" id="PF08522"/>
    </source>
</evidence>
<protein>
    <submittedName>
        <fullName evidence="3">Uncharacterized protein DUF1735</fullName>
    </submittedName>
</protein>
<sequence length="317" mass="33969">MNKISRYTFLIGAVIISSFSACLKDTSQPDFSKNSPIIELPVGSSNANGAGNTIDAAFTQDEVPSDYFVYVNYAAPDANPQDVTVTLSVDGTAVDKYNKANDKNYTALPAAGYTLASNKVVIPAGARKVQFPIKINTQNLDPTVTYALPITITDGGGFTVSGNFGSLITVIKLKNKWDGVYTVTGTMNDTVNPLLTGSYPRTFQLITQGPYSVAIYDPGNNAFAHAILNNGGNSTYGSFSPVFTIDPTTNTVTSAVNYYGQPAPNGRSAKLDPTGENKFVMSANGKVPVSLKTKYIMVQDGTDRTFFEESWTFKSAR</sequence>
<dbReference type="Pfam" id="PF08522">
    <property type="entry name" value="BT_3987-like_N"/>
    <property type="match status" value="1"/>
</dbReference>
<dbReference type="OrthoDB" id="740324at2"/>
<dbReference type="InterPro" id="IPR013728">
    <property type="entry name" value="BT_3987-like_N"/>
</dbReference>
<organism evidence="3 4">
    <name type="scientific">Pedobacter cryoconitis</name>
    <dbReference type="NCBI Taxonomy" id="188932"/>
    <lineage>
        <taxon>Bacteria</taxon>
        <taxon>Pseudomonadati</taxon>
        <taxon>Bacteroidota</taxon>
        <taxon>Sphingobacteriia</taxon>
        <taxon>Sphingobacteriales</taxon>
        <taxon>Sphingobacteriaceae</taxon>
        <taxon>Pedobacter</taxon>
    </lineage>
</organism>
<accession>A0A327S9R2</accession>
<feature type="domain" description="BT-3987-like N-terminal" evidence="2">
    <location>
        <begin position="53"/>
        <end position="155"/>
    </location>
</feature>
<evidence type="ECO:0000313" key="3">
    <source>
        <dbReference type="EMBL" id="RAJ25425.1"/>
    </source>
</evidence>
<keyword evidence="1" id="KW-0732">Signal</keyword>
<dbReference type="PROSITE" id="PS51257">
    <property type="entry name" value="PROKAR_LIPOPROTEIN"/>
    <property type="match status" value="1"/>
</dbReference>
<dbReference type="Proteomes" id="UP000249754">
    <property type="component" value="Unassembled WGS sequence"/>
</dbReference>
<name>A0A327S9R2_9SPHI</name>
<evidence type="ECO:0000256" key="1">
    <source>
        <dbReference type="SAM" id="SignalP"/>
    </source>
</evidence>
<dbReference type="EMBL" id="QLLR01000027">
    <property type="protein sequence ID" value="RAJ25425.1"/>
    <property type="molecule type" value="Genomic_DNA"/>
</dbReference>
<reference evidence="3 4" key="1">
    <citation type="submission" date="2018-06" db="EMBL/GenBank/DDBJ databases">
        <title>Genomic Encyclopedia of Archaeal and Bacterial Type Strains, Phase II (KMG-II): from individual species to whole genera.</title>
        <authorList>
            <person name="Goeker M."/>
        </authorList>
    </citation>
    <scope>NUCLEOTIDE SEQUENCE [LARGE SCALE GENOMIC DNA]</scope>
    <source>
        <strain evidence="3 4">DSM 14825</strain>
    </source>
</reference>
<dbReference type="AlphaFoldDB" id="A0A327S9R2"/>
<dbReference type="RefSeq" id="WP_111635527.1">
    <property type="nucleotide sequence ID" value="NZ_QLLR01000027.1"/>
</dbReference>
<gene>
    <name evidence="3" type="ORF">LY11_04160</name>
</gene>
<comment type="caution">
    <text evidence="3">The sequence shown here is derived from an EMBL/GenBank/DDBJ whole genome shotgun (WGS) entry which is preliminary data.</text>
</comment>
<dbReference type="Gene3D" id="2.60.40.1740">
    <property type="entry name" value="hypothetical protein (bacova_03559)"/>
    <property type="match status" value="1"/>
</dbReference>
<feature type="signal peptide" evidence="1">
    <location>
        <begin position="1"/>
        <end position="23"/>
    </location>
</feature>
<proteinExistence type="predicted"/>
<feature type="chain" id="PRO_5016418866" evidence="1">
    <location>
        <begin position="24"/>
        <end position="317"/>
    </location>
</feature>